<evidence type="ECO:0000256" key="1">
    <source>
        <dbReference type="ARBA" id="ARBA00009437"/>
    </source>
</evidence>
<feature type="compositionally biased region" description="Basic and acidic residues" evidence="5">
    <location>
        <begin position="289"/>
        <end position="304"/>
    </location>
</feature>
<feature type="region of interest" description="Disordered" evidence="5">
    <location>
        <begin position="284"/>
        <end position="304"/>
    </location>
</feature>
<dbReference type="CDD" id="cd05466">
    <property type="entry name" value="PBP2_LTTR_substrate"/>
    <property type="match status" value="1"/>
</dbReference>
<dbReference type="AlphaFoldDB" id="A0A6M0JTH0"/>
<sequence>MDIEQVKTFLAVAANGSFLEAASRVHVTQSTVSARIRNLEQALGARLFSRNRSGARLTPAGERFLRHAKTLVLTFEQARHDVGLPSRYRGSLTIGARIALWDDLLPRWAGRMRKVAPDISLNTEIGFEDDLMRRVIAGTIDLALMYSPQQGAGLEVEYLFDETLVLVGSEPDRELPDEGYVYVDWGPTFYTQHRKVFPGLERPAQTANIGWLGLQLILANGGSCFVPERVAASYLRGGCLFRVRGVQTLRLPAYVVYSTEIDSAVLDKALGELRALIGEGAGTGLGPRRSREDVGSGGDAERFG</sequence>
<dbReference type="InterPro" id="IPR036388">
    <property type="entry name" value="WH-like_DNA-bd_sf"/>
</dbReference>
<keyword evidence="2" id="KW-0805">Transcription regulation</keyword>
<dbReference type="Proteomes" id="UP000483379">
    <property type="component" value="Unassembled WGS sequence"/>
</dbReference>
<dbReference type="PRINTS" id="PR00039">
    <property type="entry name" value="HTHLYSR"/>
</dbReference>
<reference evidence="7 8" key="1">
    <citation type="submission" date="2020-02" db="EMBL/GenBank/DDBJ databases">
        <title>Genome sequences of Thiorhodococcus mannitoliphagus and Thiorhodococcus minor, purple sulfur photosynthetic bacteria in the gammaproteobacterial family, Chromatiaceae.</title>
        <authorList>
            <person name="Aviles F.A."/>
            <person name="Meyer T.E."/>
            <person name="Kyndt J.A."/>
        </authorList>
    </citation>
    <scope>NUCLEOTIDE SEQUENCE [LARGE SCALE GENOMIC DNA]</scope>
    <source>
        <strain evidence="7 8">DSM 11518</strain>
    </source>
</reference>
<evidence type="ECO:0000256" key="4">
    <source>
        <dbReference type="ARBA" id="ARBA00023163"/>
    </source>
</evidence>
<evidence type="ECO:0000313" key="7">
    <source>
        <dbReference type="EMBL" id="NEV60826.1"/>
    </source>
</evidence>
<dbReference type="GO" id="GO:0003700">
    <property type="term" value="F:DNA-binding transcription factor activity"/>
    <property type="evidence" value="ECO:0007669"/>
    <property type="project" value="InterPro"/>
</dbReference>
<dbReference type="PANTHER" id="PTHR30126">
    <property type="entry name" value="HTH-TYPE TRANSCRIPTIONAL REGULATOR"/>
    <property type="match status" value="1"/>
</dbReference>
<dbReference type="Pfam" id="PF03466">
    <property type="entry name" value="LysR_substrate"/>
    <property type="match status" value="1"/>
</dbReference>
<dbReference type="PROSITE" id="PS50931">
    <property type="entry name" value="HTH_LYSR"/>
    <property type="match status" value="1"/>
</dbReference>
<organism evidence="7 8">
    <name type="scientific">Thiorhodococcus minor</name>
    <dbReference type="NCBI Taxonomy" id="57489"/>
    <lineage>
        <taxon>Bacteria</taxon>
        <taxon>Pseudomonadati</taxon>
        <taxon>Pseudomonadota</taxon>
        <taxon>Gammaproteobacteria</taxon>
        <taxon>Chromatiales</taxon>
        <taxon>Chromatiaceae</taxon>
        <taxon>Thiorhodococcus</taxon>
    </lineage>
</organism>
<proteinExistence type="inferred from homology"/>
<dbReference type="EMBL" id="JAAIJQ010000005">
    <property type="protein sequence ID" value="NEV60826.1"/>
    <property type="molecule type" value="Genomic_DNA"/>
</dbReference>
<evidence type="ECO:0000259" key="6">
    <source>
        <dbReference type="PROSITE" id="PS50931"/>
    </source>
</evidence>
<name>A0A6M0JTH0_9GAMM</name>
<evidence type="ECO:0000256" key="3">
    <source>
        <dbReference type="ARBA" id="ARBA00023125"/>
    </source>
</evidence>
<dbReference type="SUPFAM" id="SSF53850">
    <property type="entry name" value="Periplasmic binding protein-like II"/>
    <property type="match status" value="1"/>
</dbReference>
<keyword evidence="3" id="KW-0238">DNA-binding</keyword>
<dbReference type="GO" id="GO:0000976">
    <property type="term" value="F:transcription cis-regulatory region binding"/>
    <property type="evidence" value="ECO:0007669"/>
    <property type="project" value="TreeGrafter"/>
</dbReference>
<dbReference type="InterPro" id="IPR036390">
    <property type="entry name" value="WH_DNA-bd_sf"/>
</dbReference>
<evidence type="ECO:0000256" key="5">
    <source>
        <dbReference type="SAM" id="MobiDB-lite"/>
    </source>
</evidence>
<dbReference type="SUPFAM" id="SSF46785">
    <property type="entry name" value="Winged helix' DNA-binding domain"/>
    <property type="match status" value="1"/>
</dbReference>
<dbReference type="FunFam" id="1.10.10.10:FF:000001">
    <property type="entry name" value="LysR family transcriptional regulator"/>
    <property type="match status" value="1"/>
</dbReference>
<keyword evidence="8" id="KW-1185">Reference proteome</keyword>
<protein>
    <submittedName>
        <fullName evidence="7">LysR family transcriptional regulator</fullName>
    </submittedName>
</protein>
<gene>
    <name evidence="7" type="ORF">G3446_02765</name>
</gene>
<accession>A0A6M0JTH0</accession>
<dbReference type="InterPro" id="IPR005119">
    <property type="entry name" value="LysR_subst-bd"/>
</dbReference>
<dbReference type="RefSeq" id="WP_164450872.1">
    <property type="nucleotide sequence ID" value="NZ_JAAIJQ010000005.1"/>
</dbReference>
<keyword evidence="4" id="KW-0804">Transcription</keyword>
<dbReference type="Gene3D" id="3.40.190.10">
    <property type="entry name" value="Periplasmic binding protein-like II"/>
    <property type="match status" value="1"/>
</dbReference>
<evidence type="ECO:0000256" key="2">
    <source>
        <dbReference type="ARBA" id="ARBA00023015"/>
    </source>
</evidence>
<comment type="similarity">
    <text evidence="1">Belongs to the LysR transcriptional regulatory family.</text>
</comment>
<evidence type="ECO:0000313" key="8">
    <source>
        <dbReference type="Proteomes" id="UP000483379"/>
    </source>
</evidence>
<comment type="caution">
    <text evidence="7">The sequence shown here is derived from an EMBL/GenBank/DDBJ whole genome shotgun (WGS) entry which is preliminary data.</text>
</comment>
<dbReference type="PANTHER" id="PTHR30126:SF21">
    <property type="entry name" value="TRANSCRIPTIONAL REGULATOR-RELATED"/>
    <property type="match status" value="1"/>
</dbReference>
<dbReference type="Gene3D" id="1.10.10.10">
    <property type="entry name" value="Winged helix-like DNA-binding domain superfamily/Winged helix DNA-binding domain"/>
    <property type="match status" value="1"/>
</dbReference>
<dbReference type="Pfam" id="PF00126">
    <property type="entry name" value="HTH_1"/>
    <property type="match status" value="1"/>
</dbReference>
<dbReference type="InterPro" id="IPR000847">
    <property type="entry name" value="LysR_HTH_N"/>
</dbReference>
<feature type="domain" description="HTH lysR-type" evidence="6">
    <location>
        <begin position="1"/>
        <end position="58"/>
    </location>
</feature>